<dbReference type="Gene3D" id="3.40.980.10">
    <property type="entry name" value="MoaB/Mog-like domain"/>
    <property type="match status" value="4"/>
</dbReference>
<dbReference type="GO" id="GO:0099634">
    <property type="term" value="C:postsynaptic specialization membrane"/>
    <property type="evidence" value="ECO:0007669"/>
    <property type="project" value="GOC"/>
</dbReference>
<dbReference type="PANTHER" id="PTHR10192:SF5">
    <property type="entry name" value="GEPHYRIN"/>
    <property type="match status" value="1"/>
</dbReference>
<organism evidence="6 7">
    <name type="scientific">Mycetomoellerius zeteki</name>
    <dbReference type="NCBI Taxonomy" id="64791"/>
    <lineage>
        <taxon>Eukaryota</taxon>
        <taxon>Metazoa</taxon>
        <taxon>Ecdysozoa</taxon>
        <taxon>Arthropoda</taxon>
        <taxon>Hexapoda</taxon>
        <taxon>Insecta</taxon>
        <taxon>Pterygota</taxon>
        <taxon>Neoptera</taxon>
        <taxon>Endopterygota</taxon>
        <taxon>Hymenoptera</taxon>
        <taxon>Apocrita</taxon>
        <taxon>Aculeata</taxon>
        <taxon>Formicoidea</taxon>
        <taxon>Formicidae</taxon>
        <taxon>Myrmicinae</taxon>
        <taxon>Mycetomoellerius</taxon>
    </lineage>
</organism>
<dbReference type="Gene3D" id="3.90.105.10">
    <property type="entry name" value="Molybdopterin biosynthesis moea protein, domain 2"/>
    <property type="match status" value="2"/>
</dbReference>
<dbReference type="GO" id="GO:0072579">
    <property type="term" value="P:glycine receptor clustering"/>
    <property type="evidence" value="ECO:0007669"/>
    <property type="project" value="TreeGrafter"/>
</dbReference>
<proteinExistence type="inferred from homology"/>
<gene>
    <name evidence="6" type="ORF">ALC60_10012</name>
</gene>
<name>A0A151WSS3_9HYME</name>
<dbReference type="SMART" id="SM00852">
    <property type="entry name" value="MoCF_biosynth"/>
    <property type="match status" value="2"/>
</dbReference>
<sequence length="1289" mass="144803">MRGLRSRVRKELLRTLPSVSCYWPPDPDTRQRQRGGKRADDKRLLSISANNKADVIFITGYIDSIDREYINKAIKAIIINPQKLSKNLALSISNIEKDLKMITNYRTVCGIRNKTLIINLPGIHDSICITVIADTLINTLHLIRKKDDENEKENKPPLVNAHFLDSSDNFPKQRKNKNTNENFYCPKTYEKSSSSSSSSTESIEYDNISDHHKEWTPLISLDDALMILAEISTASMNKNTETVKISDAYGRILREDVCSKYNIPSFRTSKKHGYAMLVSDGKGIRQVLNNNDIFPPISLQCGTCVWVKSGAPVPNEATAVVEEEGTKRIEPHLDKVYIEIKNKPQYGQNINPIGYNIPKNKIILKQYTHIGPEEMGVLAASGYKEVVVAQQSSIGVLSIGNNLEEPGKPLKPGYIYDISRIILISLLKDNNFSSSDFGIVNNTSSSIQKNIKNALNKVDILVTLGSANDKDLLKKILLNYFKAEIYFGNVNIKPGKSTTLATCKINDRIKYFLCLSGNPVTAFIAAQALLLPFLRKMFCNVHMETPTLPIYVDRPFILHHRPRVACAHLNWSNDNNVATACSMGNLFKDKLCNIVGSNALLLLPDNKDKEKTINDEQVPDDNSLNNNYKYINIGNSNDIRDVLSTKITSAQISNVIVLNPVEIDITVTTELLLACNEADVILITGNNESVNRQLVKEAIKNVSDEQEISKRVTRSLLNIETKLNEIMPHKTVCGIRNQTLIVDFSGPHKNTKDYFASVVDMILQTLFLIRIDKNQNIPLHDIASTSSDNSAKQCVSNNIQFYDIIYTLRFLIQKEDKTAVKRYRKSPLFDLVPKHANKIKRHKESFPMISITNALLKIREIISESKNKTICETVQLNNAYGRILCENVESTYNFPPFNASTKHGYAVLVTDGKCLRKVLQQNKENTFSPMSLKPGTCVWVNSGDPIPDEATAVIQVKDVKPVEKFEDSDDMYIEILIEPQFNENIKPVGYELTKGKTVATPYTRIGPLEIGLLAASGRKEVLVVKNTPIGVLSIGNNLQEPGEILIPGFVYDINRITLITLLKEQGYNSLDFGIVNNMMAPIKNKIDEALKKVDILVTTGSTNNRDLMKIILEEYYKADIHFGNIDIKPGKSTIFATCEIDNTKKYFWCLSGNPVSALITARLFFLSFLNEMYFNFYSEYAIIPACMESEFVLHSRSRATWTVLGWIPERNCALVCAKGNAISDKLVSAIGANALLMLPKKEDGKIEPKSFRQALLIKIPNIKYYSTDLNKKVIEKGQKRTACLKYSNC</sequence>
<evidence type="ECO:0000256" key="2">
    <source>
        <dbReference type="ARBA" id="ARBA00008339"/>
    </source>
</evidence>
<dbReference type="SUPFAM" id="SSF63882">
    <property type="entry name" value="MoeA N-terminal region -like"/>
    <property type="match status" value="2"/>
</dbReference>
<keyword evidence="7" id="KW-1185">Reference proteome</keyword>
<reference evidence="6 7" key="1">
    <citation type="submission" date="2015-09" db="EMBL/GenBank/DDBJ databases">
        <title>Trachymyrmex zeteki WGS genome.</title>
        <authorList>
            <person name="Nygaard S."/>
            <person name="Hu H."/>
            <person name="Boomsma J."/>
            <person name="Zhang G."/>
        </authorList>
    </citation>
    <scope>NUCLEOTIDE SEQUENCE [LARGE SCALE GENOMIC DNA]</scope>
    <source>
        <strain evidence="6">Tzet28-1</strain>
        <tissue evidence="6">Whole body</tissue>
    </source>
</reference>
<dbReference type="GO" id="GO:0098970">
    <property type="term" value="P:postsynaptic neurotransmitter receptor diffusion trapping"/>
    <property type="evidence" value="ECO:0007669"/>
    <property type="project" value="TreeGrafter"/>
</dbReference>
<comment type="similarity">
    <text evidence="2">In the C-terminal section; belongs to the MoeA family.</text>
</comment>
<dbReference type="Proteomes" id="UP000075809">
    <property type="component" value="Unassembled WGS sequence"/>
</dbReference>
<dbReference type="InterPro" id="IPR036135">
    <property type="entry name" value="MoeA_linker/N_sf"/>
</dbReference>
<evidence type="ECO:0000313" key="6">
    <source>
        <dbReference type="EMBL" id="KYQ50873.1"/>
    </source>
</evidence>
<dbReference type="EMBL" id="KQ982769">
    <property type="protein sequence ID" value="KYQ50873.1"/>
    <property type="molecule type" value="Genomic_DNA"/>
</dbReference>
<feature type="region of interest" description="Disordered" evidence="4">
    <location>
        <begin position="147"/>
        <end position="201"/>
    </location>
</feature>
<dbReference type="GO" id="GO:0030425">
    <property type="term" value="C:dendrite"/>
    <property type="evidence" value="ECO:0007669"/>
    <property type="project" value="TreeGrafter"/>
</dbReference>
<feature type="domain" description="MoaB/Mog" evidence="5">
    <location>
        <begin position="395"/>
        <end position="536"/>
    </location>
</feature>
<dbReference type="EC" id="2.7.7.75" evidence="3"/>
<evidence type="ECO:0000259" key="5">
    <source>
        <dbReference type="SMART" id="SM00852"/>
    </source>
</evidence>
<dbReference type="STRING" id="64791.A0A151WSS3"/>
<dbReference type="GO" id="GO:0097112">
    <property type="term" value="P:gamma-aminobutyric acid receptor clustering"/>
    <property type="evidence" value="ECO:0007669"/>
    <property type="project" value="TreeGrafter"/>
</dbReference>
<dbReference type="InterPro" id="IPR005110">
    <property type="entry name" value="MoeA_linker/N"/>
</dbReference>
<dbReference type="PANTHER" id="PTHR10192">
    <property type="entry name" value="MOLYBDOPTERIN BIOSYNTHESIS PROTEIN"/>
    <property type="match status" value="1"/>
</dbReference>
<dbReference type="Pfam" id="PF03453">
    <property type="entry name" value="MoeA_N"/>
    <property type="match status" value="2"/>
</dbReference>
<dbReference type="SUPFAM" id="SSF53218">
    <property type="entry name" value="Molybdenum cofactor biosynthesis proteins"/>
    <property type="match status" value="2"/>
</dbReference>
<dbReference type="InterPro" id="IPR038987">
    <property type="entry name" value="MoeA-like"/>
</dbReference>
<dbReference type="InterPro" id="IPR036425">
    <property type="entry name" value="MoaB/Mog-like_dom_sf"/>
</dbReference>
<evidence type="ECO:0000256" key="1">
    <source>
        <dbReference type="ARBA" id="ARBA00007589"/>
    </source>
</evidence>
<dbReference type="GO" id="GO:0006777">
    <property type="term" value="P:Mo-molybdopterin cofactor biosynthetic process"/>
    <property type="evidence" value="ECO:0007669"/>
    <property type="project" value="TreeGrafter"/>
</dbReference>
<evidence type="ECO:0000256" key="4">
    <source>
        <dbReference type="SAM" id="MobiDB-lite"/>
    </source>
</evidence>
<comment type="similarity">
    <text evidence="1">In the N-terminal section; belongs to the MoaB/Mog family.</text>
</comment>
<dbReference type="GO" id="GO:0005829">
    <property type="term" value="C:cytosol"/>
    <property type="evidence" value="ECO:0007669"/>
    <property type="project" value="TreeGrafter"/>
</dbReference>
<dbReference type="Pfam" id="PF00994">
    <property type="entry name" value="MoCF_biosynth"/>
    <property type="match status" value="2"/>
</dbReference>
<dbReference type="InterPro" id="IPR001453">
    <property type="entry name" value="MoaB/Mog_dom"/>
</dbReference>
<dbReference type="GO" id="GO:0061599">
    <property type="term" value="F:molybdopterin molybdotransferase activity"/>
    <property type="evidence" value="ECO:0007669"/>
    <property type="project" value="TreeGrafter"/>
</dbReference>
<dbReference type="Gene3D" id="2.40.340.10">
    <property type="entry name" value="MoeA, C-terminal, domain IV"/>
    <property type="match status" value="2"/>
</dbReference>
<evidence type="ECO:0000256" key="3">
    <source>
        <dbReference type="ARBA" id="ARBA00012509"/>
    </source>
</evidence>
<feature type="domain" description="MoaB/Mog" evidence="5">
    <location>
        <begin position="1030"/>
        <end position="1171"/>
    </location>
</feature>
<dbReference type="CDD" id="cd00887">
    <property type="entry name" value="MoeA"/>
    <property type="match status" value="2"/>
</dbReference>
<dbReference type="Gene3D" id="2.170.190.11">
    <property type="entry name" value="Molybdopterin biosynthesis moea protein, domain 3"/>
    <property type="match status" value="2"/>
</dbReference>
<accession>A0A151WSS3</accession>
<dbReference type="GO" id="GO:0061598">
    <property type="term" value="F:molybdopterin adenylyltransferase activity"/>
    <property type="evidence" value="ECO:0007669"/>
    <property type="project" value="UniProtKB-EC"/>
</dbReference>
<evidence type="ECO:0000313" key="7">
    <source>
        <dbReference type="Proteomes" id="UP000075809"/>
    </source>
</evidence>
<protein>
    <recommendedName>
        <fullName evidence="3">molybdopterin adenylyltransferase</fullName>
        <ecNumber evidence="3">2.7.7.75</ecNumber>
    </recommendedName>
</protein>
<dbReference type="GO" id="GO:0007529">
    <property type="term" value="P:establishment of synaptic specificity at neuromuscular junction"/>
    <property type="evidence" value="ECO:0007669"/>
    <property type="project" value="TreeGrafter"/>
</dbReference>
<dbReference type="InterPro" id="IPR036688">
    <property type="entry name" value="MoeA_C_domain_IV_sf"/>
</dbReference>